<dbReference type="PANTHER" id="PTHR42756">
    <property type="entry name" value="TRANSCRIPTIONAL REGULATOR, MARR"/>
    <property type="match status" value="1"/>
</dbReference>
<sequence length="142" mass="16965">MRRVIEELVGYQVGVVAHLMRNQFNDKLSEFGITQAQFKVFYELIEHEEMTQSELQTKLYIKASTMNGIIESMLKNELIEKKDSLIDKRSKRIKLTEKGKLLEKKIWLEVEKLEEETLNLFNEEEKQVFFSCLQKMMVHYQK</sequence>
<proteinExistence type="predicted"/>
<dbReference type="STRING" id="1236973.JCM9157_1300"/>
<dbReference type="Pfam" id="PF01047">
    <property type="entry name" value="MarR"/>
    <property type="match status" value="1"/>
</dbReference>
<dbReference type="SMART" id="SM00347">
    <property type="entry name" value="HTH_MARR"/>
    <property type="match status" value="1"/>
</dbReference>
<dbReference type="PANTHER" id="PTHR42756:SF1">
    <property type="entry name" value="TRANSCRIPTIONAL REPRESSOR OF EMRAB OPERON"/>
    <property type="match status" value="1"/>
</dbReference>
<evidence type="ECO:0000256" key="1">
    <source>
        <dbReference type="ARBA" id="ARBA00023015"/>
    </source>
</evidence>
<keyword evidence="2" id="KW-0238">DNA-binding</keyword>
<evidence type="ECO:0000256" key="3">
    <source>
        <dbReference type="ARBA" id="ARBA00023163"/>
    </source>
</evidence>
<keyword evidence="3" id="KW-0804">Transcription</keyword>
<feature type="domain" description="HTH marR-type" evidence="4">
    <location>
        <begin position="1"/>
        <end position="138"/>
    </location>
</feature>
<name>W4QSD9_HALA3</name>
<dbReference type="GO" id="GO:0003700">
    <property type="term" value="F:DNA-binding transcription factor activity"/>
    <property type="evidence" value="ECO:0007669"/>
    <property type="project" value="InterPro"/>
</dbReference>
<dbReference type="GO" id="GO:0003677">
    <property type="term" value="F:DNA binding"/>
    <property type="evidence" value="ECO:0007669"/>
    <property type="project" value="UniProtKB-KW"/>
</dbReference>
<keyword evidence="6" id="KW-1185">Reference proteome</keyword>
<evidence type="ECO:0000313" key="6">
    <source>
        <dbReference type="Proteomes" id="UP000018896"/>
    </source>
</evidence>
<evidence type="ECO:0000259" key="4">
    <source>
        <dbReference type="PROSITE" id="PS50995"/>
    </source>
</evidence>
<dbReference type="PRINTS" id="PR00598">
    <property type="entry name" value="HTHMARR"/>
</dbReference>
<dbReference type="InterPro" id="IPR023187">
    <property type="entry name" value="Tscrpt_reg_MarR-type_CS"/>
</dbReference>
<dbReference type="PROSITE" id="PS01117">
    <property type="entry name" value="HTH_MARR_1"/>
    <property type="match status" value="1"/>
</dbReference>
<protein>
    <submittedName>
        <fullName evidence="5">Transcriptional regulator</fullName>
    </submittedName>
</protein>
<keyword evidence="1" id="KW-0805">Transcription regulation</keyword>
<evidence type="ECO:0000313" key="5">
    <source>
        <dbReference type="EMBL" id="GAE34254.1"/>
    </source>
</evidence>
<dbReference type="RefSeq" id="WP_035663054.1">
    <property type="nucleotide sequence ID" value="NZ_BAUV01000007.1"/>
</dbReference>
<comment type="caution">
    <text evidence="5">The sequence shown here is derived from an EMBL/GenBank/DDBJ whole genome shotgun (WGS) entry which is preliminary data.</text>
</comment>
<dbReference type="SUPFAM" id="SSF46785">
    <property type="entry name" value="Winged helix' DNA-binding domain"/>
    <property type="match status" value="1"/>
</dbReference>
<dbReference type="AlphaFoldDB" id="W4QSD9"/>
<organism evidence="5 6">
    <name type="scientific">Halalkalibacter akibai (strain ATCC 43226 / DSM 21942 / CIP 109018 / JCM 9157 / 1139)</name>
    <name type="common">Bacillus akibai</name>
    <dbReference type="NCBI Taxonomy" id="1236973"/>
    <lineage>
        <taxon>Bacteria</taxon>
        <taxon>Bacillati</taxon>
        <taxon>Bacillota</taxon>
        <taxon>Bacilli</taxon>
        <taxon>Bacillales</taxon>
        <taxon>Bacillaceae</taxon>
        <taxon>Halalkalibacter</taxon>
    </lineage>
</organism>
<dbReference type="InterPro" id="IPR000835">
    <property type="entry name" value="HTH_MarR-typ"/>
</dbReference>
<dbReference type="EMBL" id="BAUV01000007">
    <property type="protein sequence ID" value="GAE34254.1"/>
    <property type="molecule type" value="Genomic_DNA"/>
</dbReference>
<dbReference type="Gene3D" id="1.10.10.10">
    <property type="entry name" value="Winged helix-like DNA-binding domain superfamily/Winged helix DNA-binding domain"/>
    <property type="match status" value="1"/>
</dbReference>
<dbReference type="OrthoDB" id="2328394at2"/>
<dbReference type="InterPro" id="IPR036390">
    <property type="entry name" value="WH_DNA-bd_sf"/>
</dbReference>
<dbReference type="Proteomes" id="UP000018896">
    <property type="component" value="Unassembled WGS sequence"/>
</dbReference>
<dbReference type="InterPro" id="IPR036388">
    <property type="entry name" value="WH-like_DNA-bd_sf"/>
</dbReference>
<dbReference type="PROSITE" id="PS50995">
    <property type="entry name" value="HTH_MARR_2"/>
    <property type="match status" value="1"/>
</dbReference>
<evidence type="ECO:0000256" key="2">
    <source>
        <dbReference type="ARBA" id="ARBA00023125"/>
    </source>
</evidence>
<reference evidence="5 6" key="1">
    <citation type="journal article" date="2014" name="Genome Announc.">
        <title>Draft Genome Sequences of Three Alkaliphilic Bacillus Strains, Bacillus wakoensis JCM 9140T, Bacillus akibai JCM 9157T, and Bacillus hemicellulosilyticus JCM 9152T.</title>
        <authorList>
            <person name="Yuki M."/>
            <person name="Oshima K."/>
            <person name="Suda W."/>
            <person name="Oshida Y."/>
            <person name="Kitamura K."/>
            <person name="Iida T."/>
            <person name="Hattori M."/>
            <person name="Ohkuma M."/>
        </authorList>
    </citation>
    <scope>NUCLEOTIDE SEQUENCE [LARGE SCALE GENOMIC DNA]</scope>
    <source>
        <strain evidence="5 6">JCM 9157</strain>
    </source>
</reference>
<accession>W4QSD9</accession>
<gene>
    <name evidence="5" type="ORF">JCM9157_1300</name>
</gene>
<dbReference type="eggNOG" id="COG1846">
    <property type="taxonomic scope" value="Bacteria"/>
</dbReference>